<gene>
    <name evidence="2" type="ORF">H9784_07705</name>
</gene>
<protein>
    <submittedName>
        <fullName evidence="2">YbjQ family protein</fullName>
    </submittedName>
</protein>
<organism evidence="2 3">
    <name type="scientific">Candidatus Desulfovibrio intestinavium</name>
    <dbReference type="NCBI Taxonomy" id="2838534"/>
    <lineage>
        <taxon>Bacteria</taxon>
        <taxon>Pseudomonadati</taxon>
        <taxon>Thermodesulfobacteriota</taxon>
        <taxon>Desulfovibrionia</taxon>
        <taxon>Desulfovibrionales</taxon>
        <taxon>Desulfovibrionaceae</taxon>
        <taxon>Desulfovibrio</taxon>
    </lineage>
</organism>
<reference evidence="2" key="1">
    <citation type="journal article" date="2021" name="PeerJ">
        <title>Extensive microbial diversity within the chicken gut microbiome revealed by metagenomics and culture.</title>
        <authorList>
            <person name="Gilroy R."/>
            <person name="Ravi A."/>
            <person name="Getino M."/>
            <person name="Pursley I."/>
            <person name="Horton D.L."/>
            <person name="Alikhan N.F."/>
            <person name="Baker D."/>
            <person name="Gharbi K."/>
            <person name="Hall N."/>
            <person name="Watson M."/>
            <person name="Adriaenssens E.M."/>
            <person name="Foster-Nyarko E."/>
            <person name="Jarju S."/>
            <person name="Secka A."/>
            <person name="Antonio M."/>
            <person name="Oren A."/>
            <person name="Chaudhuri R.R."/>
            <person name="La Ragione R."/>
            <person name="Hildebrand F."/>
            <person name="Pallen M.J."/>
        </authorList>
    </citation>
    <scope>NUCLEOTIDE SEQUENCE</scope>
    <source>
        <strain evidence="2">5032</strain>
    </source>
</reference>
<name>A0A9D2HNK0_9BACT</name>
<comment type="caution">
    <text evidence="2">The sequence shown here is derived from an EMBL/GenBank/DDBJ whole genome shotgun (WGS) entry which is preliminary data.</text>
</comment>
<sequence>MFFLLGGNSEKKARKAEKKQRRKSGELTERAREIFMAGRFPVVTTHEVEGRRIAKVLGLVCCRGFDSEETFFGMACRAMNKGAQAIVGYNENVAFHPDGSKYFSCYGTAVMFEYDPNERDALPLMLQHRFRSMQDDGQGDEDVF</sequence>
<evidence type="ECO:0000313" key="3">
    <source>
        <dbReference type="Proteomes" id="UP000823821"/>
    </source>
</evidence>
<proteinExistence type="predicted"/>
<dbReference type="InterPro" id="IPR035439">
    <property type="entry name" value="UPF0145_dom_sf"/>
</dbReference>
<feature type="compositionally biased region" description="Basic residues" evidence="1">
    <location>
        <begin position="12"/>
        <end position="22"/>
    </location>
</feature>
<dbReference type="EMBL" id="DWZD01000043">
    <property type="protein sequence ID" value="HJA79432.1"/>
    <property type="molecule type" value="Genomic_DNA"/>
</dbReference>
<reference evidence="2" key="2">
    <citation type="submission" date="2021-04" db="EMBL/GenBank/DDBJ databases">
        <authorList>
            <person name="Gilroy R."/>
        </authorList>
    </citation>
    <scope>NUCLEOTIDE SEQUENCE</scope>
    <source>
        <strain evidence="2">5032</strain>
    </source>
</reference>
<dbReference type="AlphaFoldDB" id="A0A9D2HNK0"/>
<evidence type="ECO:0000313" key="2">
    <source>
        <dbReference type="EMBL" id="HJA79432.1"/>
    </source>
</evidence>
<evidence type="ECO:0000256" key="1">
    <source>
        <dbReference type="SAM" id="MobiDB-lite"/>
    </source>
</evidence>
<accession>A0A9D2HNK0</accession>
<dbReference type="Proteomes" id="UP000823821">
    <property type="component" value="Unassembled WGS sequence"/>
</dbReference>
<dbReference type="SUPFAM" id="SSF117782">
    <property type="entry name" value="YbjQ-like"/>
    <property type="match status" value="1"/>
</dbReference>
<feature type="region of interest" description="Disordered" evidence="1">
    <location>
        <begin position="1"/>
        <end position="25"/>
    </location>
</feature>